<dbReference type="PRINTS" id="PR00778">
    <property type="entry name" value="HTHARSR"/>
</dbReference>
<sequence length="113" mass="12858">MEQRSAVLDGVFLALADPTRRAVINRLGSGPASVGELARDATMTLPSFMKHVRTLESRGLIRTAKSGRVRTCELNRERLAVVDDWLAEQRRLWDRRTDRLEQFVTDSQKEHPA</sequence>
<dbReference type="RefSeq" id="WP_379871572.1">
    <property type="nucleotide sequence ID" value="NZ_JBHTBH010000006.1"/>
</dbReference>
<dbReference type="InterPro" id="IPR011991">
    <property type="entry name" value="ArsR-like_HTH"/>
</dbReference>
<dbReference type="NCBIfam" id="NF033788">
    <property type="entry name" value="HTH_metalloreg"/>
    <property type="match status" value="1"/>
</dbReference>
<dbReference type="PANTHER" id="PTHR38600">
    <property type="entry name" value="TRANSCRIPTIONAL REGULATORY PROTEIN"/>
    <property type="match status" value="1"/>
</dbReference>
<dbReference type="EMBL" id="JBHTBH010000006">
    <property type="protein sequence ID" value="MFC7328920.1"/>
    <property type="molecule type" value="Genomic_DNA"/>
</dbReference>
<dbReference type="SMART" id="SM00418">
    <property type="entry name" value="HTH_ARSR"/>
    <property type="match status" value="1"/>
</dbReference>
<accession>A0ABW2KIF6</accession>
<protein>
    <submittedName>
        <fullName evidence="2">ArsR/SmtB family transcription factor</fullName>
    </submittedName>
</protein>
<dbReference type="Gene3D" id="1.10.10.10">
    <property type="entry name" value="Winged helix-like DNA-binding domain superfamily/Winged helix DNA-binding domain"/>
    <property type="match status" value="1"/>
</dbReference>
<reference evidence="3" key="1">
    <citation type="journal article" date="2019" name="Int. J. Syst. Evol. Microbiol.">
        <title>The Global Catalogue of Microorganisms (GCM) 10K type strain sequencing project: providing services to taxonomists for standard genome sequencing and annotation.</title>
        <authorList>
            <consortium name="The Broad Institute Genomics Platform"/>
            <consortium name="The Broad Institute Genome Sequencing Center for Infectious Disease"/>
            <person name="Wu L."/>
            <person name="Ma J."/>
        </authorList>
    </citation>
    <scope>NUCLEOTIDE SEQUENCE [LARGE SCALE GENOMIC DNA]</scope>
    <source>
        <strain evidence="3">CGMCC 4.7382</strain>
    </source>
</reference>
<dbReference type="InterPro" id="IPR001845">
    <property type="entry name" value="HTH_ArsR_DNA-bd_dom"/>
</dbReference>
<feature type="domain" description="HTH arsR-type" evidence="1">
    <location>
        <begin position="1"/>
        <end position="94"/>
    </location>
</feature>
<dbReference type="InterPro" id="IPR036390">
    <property type="entry name" value="WH_DNA-bd_sf"/>
</dbReference>
<proteinExistence type="predicted"/>
<evidence type="ECO:0000313" key="3">
    <source>
        <dbReference type="Proteomes" id="UP001596540"/>
    </source>
</evidence>
<dbReference type="CDD" id="cd00090">
    <property type="entry name" value="HTH_ARSR"/>
    <property type="match status" value="1"/>
</dbReference>
<evidence type="ECO:0000259" key="1">
    <source>
        <dbReference type="PROSITE" id="PS50987"/>
    </source>
</evidence>
<dbReference type="InterPro" id="IPR036388">
    <property type="entry name" value="WH-like_DNA-bd_sf"/>
</dbReference>
<comment type="caution">
    <text evidence="2">The sequence shown here is derived from an EMBL/GenBank/DDBJ whole genome shotgun (WGS) entry which is preliminary data.</text>
</comment>
<dbReference type="SUPFAM" id="SSF46785">
    <property type="entry name" value="Winged helix' DNA-binding domain"/>
    <property type="match status" value="1"/>
</dbReference>
<dbReference type="PROSITE" id="PS50987">
    <property type="entry name" value="HTH_ARSR_2"/>
    <property type="match status" value="1"/>
</dbReference>
<dbReference type="PANTHER" id="PTHR38600:SF2">
    <property type="entry name" value="SLL0088 PROTEIN"/>
    <property type="match status" value="1"/>
</dbReference>
<evidence type="ECO:0000313" key="2">
    <source>
        <dbReference type="EMBL" id="MFC7328920.1"/>
    </source>
</evidence>
<name>A0ABW2KIF6_9ACTN</name>
<dbReference type="Proteomes" id="UP001596540">
    <property type="component" value="Unassembled WGS sequence"/>
</dbReference>
<gene>
    <name evidence="2" type="ORF">ACFQRF_14320</name>
</gene>
<keyword evidence="3" id="KW-1185">Reference proteome</keyword>
<dbReference type="Pfam" id="PF12840">
    <property type="entry name" value="HTH_20"/>
    <property type="match status" value="1"/>
</dbReference>
<organism evidence="2 3">
    <name type="scientific">Marinactinospora rubrisoli</name>
    <dbReference type="NCBI Taxonomy" id="2715399"/>
    <lineage>
        <taxon>Bacteria</taxon>
        <taxon>Bacillati</taxon>
        <taxon>Actinomycetota</taxon>
        <taxon>Actinomycetes</taxon>
        <taxon>Streptosporangiales</taxon>
        <taxon>Nocardiopsidaceae</taxon>
        <taxon>Marinactinospora</taxon>
    </lineage>
</organism>